<feature type="transmembrane region" description="Helical" evidence="1">
    <location>
        <begin position="142"/>
        <end position="163"/>
    </location>
</feature>
<keyword evidence="1" id="KW-1133">Transmembrane helix</keyword>
<feature type="transmembrane region" description="Helical" evidence="1">
    <location>
        <begin position="6"/>
        <end position="25"/>
    </location>
</feature>
<gene>
    <name evidence="2" type="ORF">DM484_06580</name>
</gene>
<evidence type="ECO:0000313" key="3">
    <source>
        <dbReference type="Proteomes" id="UP000249396"/>
    </source>
</evidence>
<evidence type="ECO:0008006" key="4">
    <source>
        <dbReference type="Google" id="ProtNLM"/>
    </source>
</evidence>
<keyword evidence="1" id="KW-0812">Transmembrane</keyword>
<feature type="non-terminal residue" evidence="2">
    <location>
        <position position="302"/>
    </location>
</feature>
<comment type="caution">
    <text evidence="2">The sequence shown here is derived from an EMBL/GenBank/DDBJ whole genome shotgun (WGS) entry which is preliminary data.</text>
</comment>
<reference evidence="2 3" key="1">
    <citation type="journal article" date="2018" name="Aquat. Microb. Ecol.">
        <title>Gammaproteobacterial methanotrophs dominate.</title>
        <authorList>
            <person name="Rissanen A.J."/>
            <person name="Saarenheimo J."/>
            <person name="Tiirola M."/>
            <person name="Peura S."/>
            <person name="Aalto S.L."/>
            <person name="Karvinen A."/>
            <person name="Nykanen H."/>
        </authorList>
    </citation>
    <scope>NUCLEOTIDE SEQUENCE [LARGE SCALE GENOMIC DNA]</scope>
    <source>
        <strain evidence="2">AMbin10</strain>
    </source>
</reference>
<feature type="transmembrane region" description="Helical" evidence="1">
    <location>
        <begin position="200"/>
        <end position="220"/>
    </location>
</feature>
<dbReference type="Proteomes" id="UP000249396">
    <property type="component" value="Unassembled WGS sequence"/>
</dbReference>
<protein>
    <recommendedName>
        <fullName evidence="4">Polymerase</fullName>
    </recommendedName>
</protein>
<accession>A0A2W4RGR9</accession>
<evidence type="ECO:0000313" key="2">
    <source>
        <dbReference type="EMBL" id="PZN82313.1"/>
    </source>
</evidence>
<proteinExistence type="predicted"/>
<name>A0A2W4RGR9_9GAMM</name>
<dbReference type="AlphaFoldDB" id="A0A2W4RGR9"/>
<dbReference type="EMBL" id="QJPH01000227">
    <property type="protein sequence ID" value="PZN82313.1"/>
    <property type="molecule type" value="Genomic_DNA"/>
</dbReference>
<organism evidence="2 3">
    <name type="scientific">Candidatus Methylumidiphilus alinenensis</name>
    <dbReference type="NCBI Taxonomy" id="2202197"/>
    <lineage>
        <taxon>Bacteria</taxon>
        <taxon>Pseudomonadati</taxon>
        <taxon>Pseudomonadota</taxon>
        <taxon>Gammaproteobacteria</taxon>
        <taxon>Methylococcales</taxon>
        <taxon>Candidatus Methylumidiphilus</taxon>
    </lineage>
</organism>
<feature type="transmembrane region" description="Helical" evidence="1">
    <location>
        <begin position="269"/>
        <end position="286"/>
    </location>
</feature>
<keyword evidence="1" id="KW-0472">Membrane</keyword>
<evidence type="ECO:0000256" key="1">
    <source>
        <dbReference type="SAM" id="Phobius"/>
    </source>
</evidence>
<feature type="transmembrane region" description="Helical" evidence="1">
    <location>
        <begin position="32"/>
        <end position="48"/>
    </location>
</feature>
<sequence length="302" mass="34084">MGGAPGNILVPIAFLAFPLLVVALFKKLDPRHAIAIAFVFGWMFLPVANYDIFLLHNTKTAIICLSILGSAYQFDKEKLSTFQFNAADIPMLLWCTAPFFSSVANGLGAYDGLASVLSQTERWGMPYYIARIYFSDEASIKILAYIIFIGTLVYIPFCWYELIMSPQLHRLTYGFHQSDFIQTLRQGGGFRPMVYMEHGLMTAMWMVLGVFLGIWMFLTGMLPKYIMQIPSIYLLILLIVTNIMMRSMGAISLLIIALLVVYLSNKTKTSILVLILLFVPHLYMFTRTTGIWDGRNLSSAIS</sequence>
<feature type="transmembrane region" description="Helical" evidence="1">
    <location>
        <begin position="232"/>
        <end position="263"/>
    </location>
</feature>